<dbReference type="InterPro" id="IPR005158">
    <property type="entry name" value="BTAD"/>
</dbReference>
<feature type="region of interest" description="Disordered" evidence="2">
    <location>
        <begin position="322"/>
        <end position="412"/>
    </location>
</feature>
<keyword evidence="3" id="KW-1133">Transmembrane helix</keyword>
<evidence type="ECO:0000256" key="3">
    <source>
        <dbReference type="SAM" id="Phobius"/>
    </source>
</evidence>
<feature type="domain" description="LysM" evidence="4">
    <location>
        <begin position="262"/>
        <end position="318"/>
    </location>
</feature>
<feature type="compositionally biased region" description="Low complexity" evidence="2">
    <location>
        <begin position="322"/>
        <end position="351"/>
    </location>
</feature>
<organism evidence="5 6">
    <name type="scientific">Kitasatospora paracochleata</name>
    <dbReference type="NCBI Taxonomy" id="58354"/>
    <lineage>
        <taxon>Bacteria</taxon>
        <taxon>Bacillati</taxon>
        <taxon>Actinomycetota</taxon>
        <taxon>Actinomycetes</taxon>
        <taxon>Kitasatosporales</taxon>
        <taxon>Streptomycetaceae</taxon>
        <taxon>Kitasatospora</taxon>
    </lineage>
</organism>
<keyword evidence="1" id="KW-0902">Two-component regulatory system</keyword>
<dbReference type="CDD" id="cd00118">
    <property type="entry name" value="LysM"/>
    <property type="match status" value="2"/>
</dbReference>
<dbReference type="SMART" id="SM00257">
    <property type="entry name" value="LysM"/>
    <property type="match status" value="1"/>
</dbReference>
<feature type="transmembrane region" description="Helical" evidence="3">
    <location>
        <begin position="67"/>
        <end position="91"/>
    </location>
</feature>
<dbReference type="Gene3D" id="1.25.40.10">
    <property type="entry name" value="Tetratricopeptide repeat domain"/>
    <property type="match status" value="1"/>
</dbReference>
<feature type="compositionally biased region" description="Low complexity" evidence="2">
    <location>
        <begin position="863"/>
        <end position="875"/>
    </location>
</feature>
<feature type="transmembrane region" description="Helical" evidence="3">
    <location>
        <begin position="112"/>
        <end position="131"/>
    </location>
</feature>
<dbReference type="Proteomes" id="UP001206483">
    <property type="component" value="Unassembled WGS sequence"/>
</dbReference>
<feature type="transmembrane region" description="Helical" evidence="3">
    <location>
        <begin position="21"/>
        <end position="47"/>
    </location>
</feature>
<feature type="compositionally biased region" description="Low complexity" evidence="2">
    <location>
        <begin position="363"/>
        <end position="405"/>
    </location>
</feature>
<evidence type="ECO:0000256" key="2">
    <source>
        <dbReference type="SAM" id="MobiDB-lite"/>
    </source>
</evidence>
<dbReference type="Pfam" id="PF01476">
    <property type="entry name" value="LysM"/>
    <property type="match status" value="1"/>
</dbReference>
<dbReference type="Gene3D" id="3.10.350.10">
    <property type="entry name" value="LysM domain"/>
    <property type="match status" value="2"/>
</dbReference>
<proteinExistence type="predicted"/>
<keyword evidence="3" id="KW-0812">Transmembrane</keyword>
<feature type="compositionally biased region" description="Pro residues" evidence="2">
    <location>
        <begin position="352"/>
        <end position="362"/>
    </location>
</feature>
<comment type="caution">
    <text evidence="5">The sequence shown here is derived from an EMBL/GenBank/DDBJ whole genome shotgun (WGS) entry which is preliminary data.</text>
</comment>
<evidence type="ECO:0000256" key="1">
    <source>
        <dbReference type="ARBA" id="ARBA00023012"/>
    </source>
</evidence>
<evidence type="ECO:0000313" key="6">
    <source>
        <dbReference type="Proteomes" id="UP001206483"/>
    </source>
</evidence>
<protein>
    <submittedName>
        <fullName evidence="5">Nucleoid-associated protein YgaU</fullName>
    </submittedName>
</protein>
<keyword evidence="6" id="KW-1185">Reference proteome</keyword>
<evidence type="ECO:0000259" key="4">
    <source>
        <dbReference type="PROSITE" id="PS51782"/>
    </source>
</evidence>
<dbReference type="SMART" id="SM01043">
    <property type="entry name" value="BTAD"/>
    <property type="match status" value="1"/>
</dbReference>
<dbReference type="InterPro" id="IPR052196">
    <property type="entry name" value="Bact_Kbp"/>
</dbReference>
<dbReference type="EMBL" id="JAMZDX010000008">
    <property type="protein sequence ID" value="MCP2313966.1"/>
    <property type="molecule type" value="Genomic_DNA"/>
</dbReference>
<evidence type="ECO:0000313" key="5">
    <source>
        <dbReference type="EMBL" id="MCP2313966.1"/>
    </source>
</evidence>
<accession>A0ABT1JA92</accession>
<dbReference type="PANTHER" id="PTHR34700:SF4">
    <property type="entry name" value="PHAGE-LIKE ELEMENT PBSX PROTEIN XKDP"/>
    <property type="match status" value="1"/>
</dbReference>
<sequence>MANTRIKAPAGAGSRTLGDVLRALLAGVLLAAILAGIPYGLVRFVGWPLPTTMPDMSMLTQAVGVDTMIDILAVIVWALWAQFAFCVAVELRAAVSGIDIDVRLPAAGGSQALARALVTSMLLVGAGALTAGQAASAAAVPAPGPQVAAVASAVPAAAPQTAATAATAAPAASGPVYTVQASTGSHHETLWDIAERHLGDGKRYKEIFELNRDRIQPDGSRMTEAGIVRAGWQLVMPADATGLPGASAAEPAPAAAAGGGQHTVTVQKGDTLSRIAEEQLGSADAYPQLLEASKDVVQPGGRHLTDPDKLFPGDVIVIPGPAAATPTPAATAPDPAPAAAAPAATGTAPSAPSTPSPAPSRPAPAATDAASPAAATPAPAASTAPATPTAPDATPQAPQTAEATTGDTTRSPISLQQGIGGIAALLGAGALAVIVARRRAQQRDRRPGEQIAMPEETSQVEMVLDRTSSPVLVDLLDRALRTLAHHHAQDLPQIIGARVQQDRVEIRVEDPDAEALAPFTDRSGGWWGVRGDRAVLLSAAEARTVPAPYPGLATIGTAEDGTLLLADLHHARVLLLDGDEQNVREVARGIAMEAGTALWADHAEIMTAGFGLELQQLLPQCRTMFVPRLATATADLARVMVELHQAEHEGGEQPQPWMVVCSTVPSPDELYEFADVIGKVPDRVRVAAVLPAAGQARDLFPDAEILDANLVTDLQSLESLDTEVVLQRVTDEVYRQLTADLTTAAQPATEAEGAWAQVPDPDRKVFGPSSPQKGGTPPRSHLSLLATPAVPTATADGGQKDEDEETTEVGNVPAAGMPTQADAEQLPPTGTGSIAPVAAKSGEDAIPAQAQGPVNATDDTVDGDPAAAATAPKLAKVPPRVSVVRDGDAPAPAEGTAPQVQVLGPLRITGIGDAPIQPKLVLLAALLLFKSDRGYGAIANNMDPVSPWTQSTMDTHMSRLRRRLGVDSTGEPYLRPKPKGVEQYALSPEVTCDYATFSYLAQRGLPHGPAGVLDLEAALDLVRGRPFGGAGAHTWAAPLVQTMVSQIVDTAHAVATLRIQDEVLDIEAARRAVAVGLDVEPAAEMLYRSWMRIEHRAGNQAGVREVIDQVRQMTVDMGWDGMLQDETEQLIARLTSKPAARIRF</sequence>
<feature type="region of interest" description="Disordered" evidence="2">
    <location>
        <begin position="745"/>
        <end position="836"/>
    </location>
</feature>
<dbReference type="PANTHER" id="PTHR34700">
    <property type="entry name" value="POTASSIUM BINDING PROTEIN KBP"/>
    <property type="match status" value="1"/>
</dbReference>
<feature type="compositionally biased region" description="Low complexity" evidence="2">
    <location>
        <begin position="786"/>
        <end position="795"/>
    </location>
</feature>
<keyword evidence="3" id="KW-0472">Membrane</keyword>
<name>A0ABT1JA92_9ACTN</name>
<feature type="region of interest" description="Disordered" evidence="2">
    <location>
        <begin position="849"/>
        <end position="875"/>
    </location>
</feature>
<dbReference type="InterPro" id="IPR011990">
    <property type="entry name" value="TPR-like_helical_dom_sf"/>
</dbReference>
<dbReference type="PROSITE" id="PS51782">
    <property type="entry name" value="LYSM"/>
    <property type="match status" value="1"/>
</dbReference>
<reference evidence="5 6" key="1">
    <citation type="submission" date="2022-06" db="EMBL/GenBank/DDBJ databases">
        <title>Sequencing the genomes of 1000 actinobacteria strains.</title>
        <authorList>
            <person name="Klenk H.-P."/>
        </authorList>
    </citation>
    <scope>NUCLEOTIDE SEQUENCE [LARGE SCALE GENOMIC DNA]</scope>
    <source>
        <strain evidence="5 6">DSM 41656</strain>
    </source>
</reference>
<dbReference type="InterPro" id="IPR036779">
    <property type="entry name" value="LysM_dom_sf"/>
</dbReference>
<gene>
    <name evidence="5" type="ORF">FHR36_007165</name>
</gene>
<dbReference type="RefSeq" id="WP_253804284.1">
    <property type="nucleotide sequence ID" value="NZ_BAAAUB010000040.1"/>
</dbReference>
<dbReference type="InterPro" id="IPR018392">
    <property type="entry name" value="LysM"/>
</dbReference>